<evidence type="ECO:0000313" key="2">
    <source>
        <dbReference type="EMBL" id="KMZ95128.1"/>
    </source>
</evidence>
<dbReference type="EMBL" id="KQ235001">
    <property type="protein sequence ID" value="KMZ95128.1"/>
    <property type="molecule type" value="Genomic_DNA"/>
</dbReference>
<evidence type="ECO:0000313" key="3">
    <source>
        <dbReference type="Proteomes" id="UP000053776"/>
    </source>
</evidence>
<gene>
    <name evidence="2" type="ORF">PVMG_05957</name>
</gene>
<keyword evidence="1" id="KW-0812">Transmembrane</keyword>
<reference evidence="2 3" key="1">
    <citation type="submission" date="2011-08" db="EMBL/GenBank/DDBJ databases">
        <title>The Genome Sequence of Plasmodium vivax Mauritania I.</title>
        <authorList>
            <consortium name="The Broad Institute Genome Sequencing Platform"/>
            <consortium name="The Broad Institute Genome Sequencing Center for Infectious Disease"/>
            <person name="Neafsey D."/>
            <person name="Carlton J."/>
            <person name="Barnwell J."/>
            <person name="Collins W."/>
            <person name="Escalante A."/>
            <person name="Mullikin J."/>
            <person name="Saul A."/>
            <person name="Guigo R."/>
            <person name="Camara F."/>
            <person name="Young S.K."/>
            <person name="Zeng Q."/>
            <person name="Gargeya S."/>
            <person name="Fitzgerald M."/>
            <person name="Haas B."/>
            <person name="Abouelleil A."/>
            <person name="Alvarado L."/>
            <person name="Arachchi H.M."/>
            <person name="Berlin A."/>
            <person name="Brown A."/>
            <person name="Chapman S.B."/>
            <person name="Chen Z."/>
            <person name="Dunbar C."/>
            <person name="Freedman E."/>
            <person name="Gearin G."/>
            <person name="Gellesch M."/>
            <person name="Goldberg J."/>
            <person name="Griggs A."/>
            <person name="Gujja S."/>
            <person name="Heiman D."/>
            <person name="Howarth C."/>
            <person name="Larson L."/>
            <person name="Lui A."/>
            <person name="MacDonald P.J.P."/>
            <person name="Montmayeur A."/>
            <person name="Murphy C."/>
            <person name="Neiman D."/>
            <person name="Pearson M."/>
            <person name="Priest M."/>
            <person name="Roberts A."/>
            <person name="Saif S."/>
            <person name="Shea T."/>
            <person name="Shenoy N."/>
            <person name="Sisk P."/>
            <person name="Stolte C."/>
            <person name="Sykes S."/>
            <person name="Wortman J."/>
            <person name="Nusbaum C."/>
            <person name="Birren B."/>
        </authorList>
    </citation>
    <scope>NUCLEOTIDE SEQUENCE [LARGE SCALE GENOMIC DNA]</scope>
    <source>
        <strain evidence="2 3">Mauritania I</strain>
    </source>
</reference>
<evidence type="ECO:0008006" key="4">
    <source>
        <dbReference type="Google" id="ProtNLM"/>
    </source>
</evidence>
<organism evidence="2 3">
    <name type="scientific">Plasmodium vivax Mauritania I</name>
    <dbReference type="NCBI Taxonomy" id="1035515"/>
    <lineage>
        <taxon>Eukaryota</taxon>
        <taxon>Sar</taxon>
        <taxon>Alveolata</taxon>
        <taxon>Apicomplexa</taxon>
        <taxon>Aconoidasida</taxon>
        <taxon>Haemosporida</taxon>
        <taxon>Plasmodiidae</taxon>
        <taxon>Plasmodium</taxon>
        <taxon>Plasmodium (Plasmodium)</taxon>
    </lineage>
</organism>
<keyword evidence="1" id="KW-0472">Membrane</keyword>
<evidence type="ECO:0000256" key="1">
    <source>
        <dbReference type="SAM" id="Phobius"/>
    </source>
</evidence>
<dbReference type="AlphaFoldDB" id="A0A0J9W452"/>
<proteinExistence type="predicted"/>
<name>A0A0J9W452_PLAVI</name>
<sequence length="268" mass="32325">MKTLFFLFIIKRIKKYYNINKRLIRYNFVRPHHNYKSLFTENRKTKELEYKSYCTNIKNDYNTESTFDIHCKQSMEYLDNLEDLDVHYSSKPKIIQGCIYLYFWIYEKELQKSIYNKNNHDIYKKLLEQYNAYNTGSNINHICSTHIKDELNGNLKNLYYLYYIFYKLKKENEFASTDCKCAENCFTLYMDSISSCDNDISGEFCEKLEKFRSQYNEHMKNNVTCGEKYTYLPSAIKFDRKAFLISVLVILIIIFTLFGLYKVNINLN</sequence>
<accession>A0A0J9W452</accession>
<feature type="transmembrane region" description="Helical" evidence="1">
    <location>
        <begin position="242"/>
        <end position="261"/>
    </location>
</feature>
<protein>
    <recommendedName>
        <fullName evidence="4">Variable surface protein</fullName>
    </recommendedName>
</protein>
<keyword evidence="1" id="KW-1133">Transmembrane helix</keyword>
<dbReference type="Proteomes" id="UP000053776">
    <property type="component" value="Unassembled WGS sequence"/>
</dbReference>